<dbReference type="HOGENOM" id="CLU_039041_0_0_9"/>
<dbReference type="InterPro" id="IPR038391">
    <property type="entry name" value="Fucose_iso_dom1_sf"/>
</dbReference>
<dbReference type="PANTHER" id="PTHR37840">
    <property type="entry name" value="L-FUCOSE ISOMERASE"/>
    <property type="match status" value="1"/>
</dbReference>
<evidence type="ECO:0000256" key="5">
    <source>
        <dbReference type="ARBA" id="ARBA00023253"/>
    </source>
</evidence>
<reference evidence="11 12" key="2">
    <citation type="journal article" date="2011" name="Stand. Genomic Sci.">
        <title>Complete genome sequence of Mahella australiensis type strain (50-1 BON).</title>
        <authorList>
            <person name="Sikorski J."/>
            <person name="Teshima H."/>
            <person name="Nolan M."/>
            <person name="Lucas S."/>
            <person name="Hammon N."/>
            <person name="Deshpande S."/>
            <person name="Cheng J.F."/>
            <person name="Pitluck S."/>
            <person name="Liolios K."/>
            <person name="Pagani I."/>
            <person name="Ivanova N."/>
            <person name="Huntemann M."/>
            <person name="Mavromatis K."/>
            <person name="Ovchinikova G."/>
            <person name="Pati A."/>
            <person name="Tapia R."/>
            <person name="Han C."/>
            <person name="Goodwin L."/>
            <person name="Chen A."/>
            <person name="Palaniappan K."/>
            <person name="Land M."/>
            <person name="Hauser L."/>
            <person name="Ngatchou-Djao O.D."/>
            <person name="Rohde M."/>
            <person name="Pukall R."/>
            <person name="Spring S."/>
            <person name="Abt B."/>
            <person name="Goker M."/>
            <person name="Detter J.C."/>
            <person name="Woyke T."/>
            <person name="Bristow J."/>
            <person name="Markowitz V."/>
            <person name="Hugenholtz P."/>
            <person name="Eisen J.A."/>
            <person name="Kyrpides N.C."/>
            <person name="Klenk H.P."/>
            <person name="Lapidus A."/>
        </authorList>
    </citation>
    <scope>NUCLEOTIDE SEQUENCE [LARGE SCALE GENOMIC DNA]</scope>
    <source>
        <strain evidence="12">DSM 15567 / CIP 107919 / 50-1 BON</strain>
    </source>
</reference>
<keyword evidence="5" id="KW-0294">Fucose metabolism</keyword>
<evidence type="ECO:0000259" key="10">
    <source>
        <dbReference type="Pfam" id="PF07882"/>
    </source>
</evidence>
<evidence type="ECO:0000313" key="12">
    <source>
        <dbReference type="Proteomes" id="UP000008457"/>
    </source>
</evidence>
<dbReference type="GO" id="GO:0030145">
    <property type="term" value="F:manganese ion binding"/>
    <property type="evidence" value="ECO:0007669"/>
    <property type="project" value="InterPro"/>
</dbReference>
<feature type="domain" description="L-fucose isomerase N-terminal-1" evidence="9">
    <location>
        <begin position="4"/>
        <end position="166"/>
    </location>
</feature>
<dbReference type="InterPro" id="IPR038393">
    <property type="entry name" value="Fuc_iso_dom3_sf"/>
</dbReference>
<dbReference type="PANTHER" id="PTHR37840:SF1">
    <property type="entry name" value="L-FUCOSE ISOMERASE"/>
    <property type="match status" value="1"/>
</dbReference>
<dbReference type="Pfam" id="PF07881">
    <property type="entry name" value="Fucose_iso_N1"/>
    <property type="match status" value="1"/>
</dbReference>
<keyword evidence="4 11" id="KW-0413">Isomerase</keyword>
<evidence type="ECO:0000259" key="9">
    <source>
        <dbReference type="Pfam" id="PF07881"/>
    </source>
</evidence>
<dbReference type="Pfam" id="PF02952">
    <property type="entry name" value="Fucose_iso_C"/>
    <property type="match status" value="1"/>
</dbReference>
<dbReference type="SUPFAM" id="SSF53743">
    <property type="entry name" value="FucI/AraA N-terminal and middle domains"/>
    <property type="match status" value="1"/>
</dbReference>
<evidence type="ECO:0000256" key="3">
    <source>
        <dbReference type="ARBA" id="ARBA00023211"/>
    </source>
</evidence>
<dbReference type="InterPro" id="IPR038392">
    <property type="entry name" value="Fucose_isomerase_dom2_sf"/>
</dbReference>
<evidence type="ECO:0000256" key="2">
    <source>
        <dbReference type="ARBA" id="ARBA00022723"/>
    </source>
</evidence>
<organism evidence="11 12">
    <name type="scientific">Mahella australiensis (strain DSM 15567 / CIP 107919 / 50-1 BON)</name>
    <dbReference type="NCBI Taxonomy" id="697281"/>
    <lineage>
        <taxon>Bacteria</taxon>
        <taxon>Bacillati</taxon>
        <taxon>Bacillota</taxon>
        <taxon>Clostridia</taxon>
        <taxon>Thermoanaerobacterales</taxon>
        <taxon>Thermoanaerobacterales Family IV. Incertae Sedis</taxon>
        <taxon>Mahella</taxon>
    </lineage>
</organism>
<dbReference type="GO" id="GO:0008790">
    <property type="term" value="F:arabinose isomerase activity"/>
    <property type="evidence" value="ECO:0007669"/>
    <property type="project" value="TreeGrafter"/>
</dbReference>
<dbReference type="Gene3D" id="3.40.50.1070">
    <property type="match status" value="1"/>
</dbReference>
<dbReference type="InterPro" id="IPR012889">
    <property type="entry name" value="Fucose_isomerase_N2"/>
</dbReference>
<accession>F3ZY71</accession>
<dbReference type="Proteomes" id="UP000008457">
    <property type="component" value="Chromosome"/>
</dbReference>
<evidence type="ECO:0000256" key="4">
    <source>
        <dbReference type="ARBA" id="ARBA00023235"/>
    </source>
</evidence>
<sequence>MRSTPIGIVMMNDARPHVYNLNNAENMAVVHGWADVIRQRFKNVDGSSPEVITASETITGVRVAQKIGEELRRANCRQVIMCYNVWDFPYLVWPFINSLGRDVPILSLSNNNGQYPGNVGLLATDGALRQAGIRTHRIVGDMNDQSTQDQVLDWLRASEAYTTMHNEVYGIYGGPSMGMDTGYFHLVPNVKTFGTNVFFVDQLLLLKKMEKEVDEAEVEKGFKWFNDLLGDRILYDGHMLTPETLKTQIRLYLAMKLVNEEEGFDFCGLKGQRELTENVCLGDIAEMLMNDPYDWNGSKEPMVCATEGDSYAAMTMQLLKYISGGLPTLFMDVRLYHPELDIWDWCNSGNHSSYYANYSMNAADNFKKLTLHPALEFYFKAGGASVAFDAGPAQMTFARLGLWDDKPFMVIMAGENVELPAEQRKAINAQTDPTWPHVHARVHGNFQEFLNVFPANHVLGVKGNYVRALNYLCEIIGIPSIILGPEGQQRLKPIWEMMN</sequence>
<dbReference type="GO" id="GO:0019571">
    <property type="term" value="P:D-arabinose catabolic process"/>
    <property type="evidence" value="ECO:0007669"/>
    <property type="project" value="TreeGrafter"/>
</dbReference>
<evidence type="ECO:0000256" key="1">
    <source>
        <dbReference type="ARBA" id="ARBA00022490"/>
    </source>
</evidence>
<evidence type="ECO:0000256" key="7">
    <source>
        <dbReference type="ARBA" id="ARBA00030454"/>
    </source>
</evidence>
<keyword evidence="2" id="KW-0479">Metal-binding</keyword>
<keyword evidence="12" id="KW-1185">Reference proteome</keyword>
<dbReference type="GO" id="GO:0008736">
    <property type="term" value="F:L-fucose isomerase activity"/>
    <property type="evidence" value="ECO:0007669"/>
    <property type="project" value="InterPro"/>
</dbReference>
<evidence type="ECO:0000313" key="11">
    <source>
        <dbReference type="EMBL" id="AEE95596.1"/>
    </source>
</evidence>
<evidence type="ECO:0000259" key="8">
    <source>
        <dbReference type="Pfam" id="PF02952"/>
    </source>
</evidence>
<evidence type="ECO:0000256" key="6">
    <source>
        <dbReference type="ARBA" id="ARBA00023277"/>
    </source>
</evidence>
<dbReference type="eggNOG" id="COG2407">
    <property type="taxonomic scope" value="Bacteria"/>
</dbReference>
<dbReference type="InterPro" id="IPR009015">
    <property type="entry name" value="Fucose_isomerase_N/cen_sf"/>
</dbReference>
<dbReference type="InterPro" id="IPR004216">
    <property type="entry name" value="Fuc/Ara_isomerase_C"/>
</dbReference>
<dbReference type="InterPro" id="IPR012888">
    <property type="entry name" value="Fucose_iso_N1"/>
</dbReference>
<dbReference type="SUPFAM" id="SSF50443">
    <property type="entry name" value="FucI/AraA C-terminal domain-like"/>
    <property type="match status" value="1"/>
</dbReference>
<dbReference type="Gene3D" id="3.20.14.10">
    <property type="entry name" value="L-fucose/L-arabinose isomerase, C-terminal"/>
    <property type="match status" value="1"/>
</dbReference>
<keyword evidence="1" id="KW-0963">Cytoplasm</keyword>
<proteinExistence type="predicted"/>
<dbReference type="RefSeq" id="WP_013780029.1">
    <property type="nucleotide sequence ID" value="NC_015520.1"/>
</dbReference>
<dbReference type="GO" id="GO:0005737">
    <property type="term" value="C:cytoplasm"/>
    <property type="evidence" value="ECO:0007669"/>
    <property type="project" value="InterPro"/>
</dbReference>
<gene>
    <name evidence="11" type="ordered locus">Mahau_0380</name>
</gene>
<dbReference type="EMBL" id="CP002360">
    <property type="protein sequence ID" value="AEE95596.1"/>
    <property type="molecule type" value="Genomic_DNA"/>
</dbReference>
<dbReference type="InterPro" id="IPR015888">
    <property type="entry name" value="Fuc_isomerase_C"/>
</dbReference>
<dbReference type="Gene3D" id="3.40.275.10">
    <property type="entry name" value="L-fucose Isomerase, Chain A, domain 2"/>
    <property type="match status" value="1"/>
</dbReference>
<feature type="domain" description="L-fucose isomerase C-terminal" evidence="8">
    <location>
        <begin position="346"/>
        <end position="480"/>
    </location>
</feature>
<feature type="domain" description="L-fucose isomerase N-terminal-2" evidence="10">
    <location>
        <begin position="266"/>
        <end position="321"/>
    </location>
</feature>
<dbReference type="AlphaFoldDB" id="F3ZY71"/>
<keyword evidence="3" id="KW-0464">Manganese</keyword>
<dbReference type="InterPro" id="IPR005763">
    <property type="entry name" value="Fucose_isomerase"/>
</dbReference>
<reference evidence="12" key="1">
    <citation type="submission" date="2010-11" db="EMBL/GenBank/DDBJ databases">
        <title>The complete genome of Mahella australiensis DSM 15567.</title>
        <authorList>
            <consortium name="US DOE Joint Genome Institute (JGI-PGF)"/>
            <person name="Lucas S."/>
            <person name="Copeland A."/>
            <person name="Lapidus A."/>
            <person name="Bruce D."/>
            <person name="Goodwin L."/>
            <person name="Pitluck S."/>
            <person name="Kyrpides N."/>
            <person name="Mavromatis K."/>
            <person name="Pagani I."/>
            <person name="Ivanova N."/>
            <person name="Teshima H."/>
            <person name="Brettin T."/>
            <person name="Detter J.C."/>
            <person name="Han C."/>
            <person name="Tapia R."/>
            <person name="Land M."/>
            <person name="Hauser L."/>
            <person name="Markowitz V."/>
            <person name="Cheng J.-F."/>
            <person name="Hugenholtz P."/>
            <person name="Woyke T."/>
            <person name="Wu D."/>
            <person name="Spring S."/>
            <person name="Pukall R."/>
            <person name="Steenblock K."/>
            <person name="Schneider S."/>
            <person name="Klenk H.-P."/>
            <person name="Eisen J.A."/>
        </authorList>
    </citation>
    <scope>NUCLEOTIDE SEQUENCE [LARGE SCALE GENOMIC DNA]</scope>
    <source>
        <strain evidence="12">DSM 15567 / CIP 107919 / 50-1 BON</strain>
    </source>
</reference>
<protein>
    <recommendedName>
        <fullName evidence="7">FucIase</fullName>
    </recommendedName>
</protein>
<dbReference type="Pfam" id="PF07882">
    <property type="entry name" value="Fucose_iso_N2"/>
    <property type="match status" value="1"/>
</dbReference>
<keyword evidence="6" id="KW-0119">Carbohydrate metabolism</keyword>
<name>F3ZY71_MAHA5</name>
<dbReference type="KEGG" id="mas:Mahau_0380"/>
<dbReference type="GO" id="GO:0042355">
    <property type="term" value="P:L-fucose catabolic process"/>
    <property type="evidence" value="ECO:0007669"/>
    <property type="project" value="TreeGrafter"/>
</dbReference>
<dbReference type="STRING" id="697281.Mahau_0380"/>